<gene>
    <name evidence="1" type="ORF">NBRC111893_286</name>
</gene>
<reference evidence="1 2" key="1">
    <citation type="submission" date="2017-11" db="EMBL/GenBank/DDBJ databases">
        <title>Draft Genome Sequence of Lactobacillus curieae NBRC 111893 isolated from Koso, a Japanese sugar-Vegetable Fermented Beverage.</title>
        <authorList>
            <person name="Chiou T.Y."/>
            <person name="Oshima K."/>
            <person name="Suda W."/>
            <person name="Hattori M."/>
            <person name="Takahashi T."/>
        </authorList>
    </citation>
    <scope>NUCLEOTIDE SEQUENCE [LARGE SCALE GENOMIC DNA]</scope>
    <source>
        <strain evidence="1 2">NBRC111893</strain>
    </source>
</reference>
<dbReference type="Gene3D" id="3.60.21.10">
    <property type="match status" value="1"/>
</dbReference>
<dbReference type="InterPro" id="IPR029052">
    <property type="entry name" value="Metallo-depent_PP-like"/>
</dbReference>
<dbReference type="AlphaFoldDB" id="A0A401FIC6"/>
<dbReference type="RefSeq" id="WP_369689679.1">
    <property type="nucleotide sequence ID" value="NZ_BEXA01000001.1"/>
</dbReference>
<organism evidence="1 2">
    <name type="scientific">Lentilactobacillus kosonis</name>
    <dbReference type="NCBI Taxonomy" id="2810561"/>
    <lineage>
        <taxon>Bacteria</taxon>
        <taxon>Bacillati</taxon>
        <taxon>Bacillota</taxon>
        <taxon>Bacilli</taxon>
        <taxon>Lactobacillales</taxon>
        <taxon>Lactobacillaceae</taxon>
        <taxon>Lentilactobacillus</taxon>
    </lineage>
</organism>
<dbReference type="EMBL" id="BEXA01000001">
    <property type="protein sequence ID" value="GAY72140.1"/>
    <property type="molecule type" value="Genomic_DNA"/>
</dbReference>
<keyword evidence="2" id="KW-1185">Reference proteome</keyword>
<comment type="caution">
    <text evidence="1">The sequence shown here is derived from an EMBL/GenBank/DDBJ whole genome shotgun (WGS) entry which is preliminary data.</text>
</comment>
<name>A0A401FIC6_9LACO</name>
<dbReference type="GO" id="GO:0008663">
    <property type="term" value="F:2',3'-cyclic-nucleotide 2'-phosphodiesterase activity"/>
    <property type="evidence" value="ECO:0007669"/>
    <property type="project" value="UniProtKB-EC"/>
</dbReference>
<evidence type="ECO:0000313" key="2">
    <source>
        <dbReference type="Proteomes" id="UP000286974"/>
    </source>
</evidence>
<sequence length="90" mass="9816">MKITILCTSDTHGFIEPTNYVDKGFTKPFGIGKAASTIQAYKMAHPDEKIIVIDNGDFLEGSPLSYLSLKKLIHTTATSITNVITMLAIN</sequence>
<dbReference type="Proteomes" id="UP000286974">
    <property type="component" value="Unassembled WGS sequence"/>
</dbReference>
<protein>
    <submittedName>
        <fullName evidence="1">2',3'-cyclic-nucleotide 2'-phosphodiesterase</fullName>
        <ecNumber evidence="1">3.1.4.16</ecNumber>
    </submittedName>
</protein>
<proteinExistence type="predicted"/>
<dbReference type="SUPFAM" id="SSF56300">
    <property type="entry name" value="Metallo-dependent phosphatases"/>
    <property type="match status" value="1"/>
</dbReference>
<accession>A0A401FIC6</accession>
<keyword evidence="1" id="KW-0378">Hydrolase</keyword>
<evidence type="ECO:0000313" key="1">
    <source>
        <dbReference type="EMBL" id="GAY72140.1"/>
    </source>
</evidence>
<dbReference type="EC" id="3.1.4.16" evidence="1"/>